<dbReference type="Proteomes" id="UP000238430">
    <property type="component" value="Unassembled WGS sequence"/>
</dbReference>
<keyword evidence="2" id="KW-0472">Membrane</keyword>
<sequence length="755" mass="84424">MLNIYTIFEFINLQYYELQINLYLSIYLSIYLLYFSSSTFYLKAQNNSVCENAIPLCFQNNEFVYSNNVNNTNIGQIACLGTTPNPSWNFLEVDNSGTISMQIKQTNNSGGLIDLDFVLWGPYSSIEVACDNLDIGCPTTQDCPNNTSNSTFYPYGNIMSCSYSPSSIENFTIPNALSGEIYVLLTTNYSGQQGEIIITQSNSNSTNAGSIYTDLNIDLGPDQNLCDDIVSTTLNAYSAGVDSYEWFKDGFFLSSENSAELIVTESGNYMVLAFNNTCNTVGQDNINVAFIDCNNNGLINVSSFLDQNNNSIFDTNESVFNNGYFTYELNSDGLVNYVTSSTGNFTIVSDDQNNYFDISYFLYDDYQNCYNIPTVQFSNISVMNGDELTIDFPVTEQQTCEDVGVYLSSNQSPVPGFDIINYLTIKNHGILPVSGTIEFNLDEDLILNSASNVDQNYTLTPNSNGFILDFVNLQPGNVSNINISINCPTNLVLGDAITNSVEYVTASNDVVSDNNFYSITENIVGSYDPNNIMETNGPEIVFDDFITTDEFLYYTIRFQNLGTAEAINVLIENTLDPLLDETTLQMLDSSHDVVLRKVNNQLTFDFKNINLPAEIQSVEESKGFIIYKIKPISGYNISTVIPNIAEIYFDFNEAVVTNTFTTTFIASELSIDEFESHQFKMYPNPANTDVTISFSRALKESFDLTIIDIQGKKVLSTRVSTDDKNTFNINNLESGLYFVEIKNYSYKQIQKLIVN</sequence>
<dbReference type="InterPro" id="IPR055353">
    <property type="entry name" value="DUF7619"/>
</dbReference>
<dbReference type="AlphaFoldDB" id="A0A2T1NPK0"/>
<dbReference type="OrthoDB" id="1110367at2"/>
<dbReference type="Pfam" id="PF18962">
    <property type="entry name" value="Por_Secre_tail"/>
    <property type="match status" value="1"/>
</dbReference>
<comment type="caution">
    <text evidence="5">The sequence shown here is derived from an EMBL/GenBank/DDBJ whole genome shotgun (WGS) entry which is preliminary data.</text>
</comment>
<evidence type="ECO:0000256" key="2">
    <source>
        <dbReference type="SAM" id="Phobius"/>
    </source>
</evidence>
<name>A0A2T1NPK0_9FLAO</name>
<feature type="domain" description="DUF7619" evidence="4">
    <location>
        <begin position="528"/>
        <end position="663"/>
    </location>
</feature>
<keyword evidence="1" id="KW-0732">Signal</keyword>
<keyword evidence="6" id="KW-1185">Reference proteome</keyword>
<dbReference type="Pfam" id="PF24595">
    <property type="entry name" value="DUF7619"/>
    <property type="match status" value="1"/>
</dbReference>
<protein>
    <submittedName>
        <fullName evidence="5">Uncharacterized protein</fullName>
    </submittedName>
</protein>
<evidence type="ECO:0000256" key="1">
    <source>
        <dbReference type="ARBA" id="ARBA00022729"/>
    </source>
</evidence>
<accession>A0A2T1NPK0</accession>
<reference evidence="5 6" key="1">
    <citation type="submission" date="2018-03" db="EMBL/GenBank/DDBJ databases">
        <title>Mesoflavibacter sp. HG37 and Mesoflavibacter sp. HG96 sp.nov., two marine bacteria isolated from seawater of Western Pacific Ocean.</title>
        <authorList>
            <person name="Cheng H."/>
            <person name="Wu Y.-H."/>
            <person name="Guo L.-L."/>
            <person name="Xu X.-W."/>
        </authorList>
    </citation>
    <scope>NUCLEOTIDE SEQUENCE [LARGE SCALE GENOMIC DNA]</scope>
    <source>
        <strain evidence="5 6">KCTC 42117</strain>
    </source>
</reference>
<dbReference type="NCBIfam" id="TIGR04183">
    <property type="entry name" value="Por_Secre_tail"/>
    <property type="match status" value="1"/>
</dbReference>
<evidence type="ECO:0000259" key="3">
    <source>
        <dbReference type="Pfam" id="PF18962"/>
    </source>
</evidence>
<keyword evidence="2" id="KW-0812">Transmembrane</keyword>
<dbReference type="InterPro" id="IPR026444">
    <property type="entry name" value="Secre_tail"/>
</dbReference>
<proteinExistence type="predicted"/>
<keyword evidence="2" id="KW-1133">Transmembrane helix</keyword>
<feature type="transmembrane region" description="Helical" evidence="2">
    <location>
        <begin position="20"/>
        <end position="42"/>
    </location>
</feature>
<feature type="domain" description="Secretion system C-terminal sorting" evidence="3">
    <location>
        <begin position="681"/>
        <end position="754"/>
    </location>
</feature>
<evidence type="ECO:0000313" key="5">
    <source>
        <dbReference type="EMBL" id="PSG94813.1"/>
    </source>
</evidence>
<gene>
    <name evidence="5" type="ORF">C7H61_00140</name>
</gene>
<dbReference type="RefSeq" id="WP_106676027.1">
    <property type="nucleotide sequence ID" value="NZ_JACHWV010000009.1"/>
</dbReference>
<evidence type="ECO:0000259" key="4">
    <source>
        <dbReference type="Pfam" id="PF24595"/>
    </source>
</evidence>
<organism evidence="5 6">
    <name type="scientific">Mesoflavibacter zeaxanthinifaciens subsp. sabulilitoris</name>
    <dbReference type="NCBI Taxonomy" id="1520893"/>
    <lineage>
        <taxon>Bacteria</taxon>
        <taxon>Pseudomonadati</taxon>
        <taxon>Bacteroidota</taxon>
        <taxon>Flavobacteriia</taxon>
        <taxon>Flavobacteriales</taxon>
        <taxon>Flavobacteriaceae</taxon>
        <taxon>Mesoflavibacter</taxon>
    </lineage>
</organism>
<evidence type="ECO:0000313" key="6">
    <source>
        <dbReference type="Proteomes" id="UP000238430"/>
    </source>
</evidence>
<dbReference type="Gene3D" id="2.60.120.380">
    <property type="match status" value="1"/>
</dbReference>
<dbReference type="EMBL" id="PXOT01000009">
    <property type="protein sequence ID" value="PSG94813.1"/>
    <property type="molecule type" value="Genomic_DNA"/>
</dbReference>